<reference evidence="2" key="1">
    <citation type="submission" date="2020-06" db="EMBL/GenBank/DDBJ databases">
        <authorList>
            <person name="Li T."/>
            <person name="Hu X."/>
            <person name="Zhang T."/>
            <person name="Song X."/>
            <person name="Zhang H."/>
            <person name="Dai N."/>
            <person name="Sheng W."/>
            <person name="Hou X."/>
            <person name="Wei L."/>
        </authorList>
    </citation>
    <scope>NUCLEOTIDE SEQUENCE</scope>
    <source>
        <strain evidence="2">KEN1</strain>
        <tissue evidence="2">Leaf</tissue>
    </source>
</reference>
<dbReference type="SUPFAM" id="SSF56672">
    <property type="entry name" value="DNA/RNA polymerases"/>
    <property type="match status" value="1"/>
</dbReference>
<proteinExistence type="predicted"/>
<sequence length="238" mass="27265">MKPERIEPVEGHKEIELFSGRVGTTTRIGSQMNPDLETLTIDFFRKNSDMFAWSPSDFQEWLSNIVVVPKTSESGACAQTSRILTKLAPRPYPLPRIDLLVDSSAGCALFSMMDAYQGYHQIFMAEEDREKISFVTENGVYCYNVMPFGLKNTGATYQRLVNRMLKDLIGDTMEVYVDDMLVKSKVEKEHLMHLESAFAIMRTYGMKLNPTKCTFGVREGNFWGTWSVSMELKPIRRR</sequence>
<dbReference type="Gene3D" id="3.10.10.10">
    <property type="entry name" value="HIV Type 1 Reverse Transcriptase, subunit A, domain 1"/>
    <property type="match status" value="1"/>
</dbReference>
<dbReference type="PANTHER" id="PTHR24559:SF431">
    <property type="entry name" value="RNA-DIRECTED DNA POLYMERASE HOMOLOG"/>
    <property type="match status" value="1"/>
</dbReference>
<evidence type="ECO:0000313" key="2">
    <source>
        <dbReference type="EMBL" id="KAL0462489.1"/>
    </source>
</evidence>
<protein>
    <submittedName>
        <fullName evidence="2">Retrovirus-related Pol polyprotein from transposon gypsy</fullName>
    </submittedName>
</protein>
<dbReference type="InterPro" id="IPR000477">
    <property type="entry name" value="RT_dom"/>
</dbReference>
<dbReference type="InterPro" id="IPR053134">
    <property type="entry name" value="RNA-dir_DNA_polymerase"/>
</dbReference>
<feature type="domain" description="Reverse transcriptase" evidence="1">
    <location>
        <begin position="84"/>
        <end position="224"/>
    </location>
</feature>
<dbReference type="AlphaFoldDB" id="A0AAW2Y9M2"/>
<accession>A0AAW2Y9M2</accession>
<dbReference type="CDD" id="cd01647">
    <property type="entry name" value="RT_LTR"/>
    <property type="match status" value="1"/>
</dbReference>
<dbReference type="EMBL" id="JACGWN010000001">
    <property type="protein sequence ID" value="KAL0462489.1"/>
    <property type="molecule type" value="Genomic_DNA"/>
</dbReference>
<dbReference type="Pfam" id="PF00078">
    <property type="entry name" value="RVT_1"/>
    <property type="match status" value="1"/>
</dbReference>
<comment type="caution">
    <text evidence="2">The sequence shown here is derived from an EMBL/GenBank/DDBJ whole genome shotgun (WGS) entry which is preliminary data.</text>
</comment>
<dbReference type="InterPro" id="IPR043128">
    <property type="entry name" value="Rev_trsase/Diguanyl_cyclase"/>
</dbReference>
<dbReference type="InterPro" id="IPR043502">
    <property type="entry name" value="DNA/RNA_pol_sf"/>
</dbReference>
<evidence type="ECO:0000259" key="1">
    <source>
        <dbReference type="Pfam" id="PF00078"/>
    </source>
</evidence>
<name>A0AAW2Y9M2_9LAMI</name>
<organism evidence="2">
    <name type="scientific">Sesamum latifolium</name>
    <dbReference type="NCBI Taxonomy" id="2727402"/>
    <lineage>
        <taxon>Eukaryota</taxon>
        <taxon>Viridiplantae</taxon>
        <taxon>Streptophyta</taxon>
        <taxon>Embryophyta</taxon>
        <taxon>Tracheophyta</taxon>
        <taxon>Spermatophyta</taxon>
        <taxon>Magnoliopsida</taxon>
        <taxon>eudicotyledons</taxon>
        <taxon>Gunneridae</taxon>
        <taxon>Pentapetalae</taxon>
        <taxon>asterids</taxon>
        <taxon>lamiids</taxon>
        <taxon>Lamiales</taxon>
        <taxon>Pedaliaceae</taxon>
        <taxon>Sesamum</taxon>
    </lineage>
</organism>
<gene>
    <name evidence="2" type="ORF">Slati_0136500</name>
</gene>
<dbReference type="Gene3D" id="3.30.70.270">
    <property type="match status" value="1"/>
</dbReference>
<dbReference type="PANTHER" id="PTHR24559">
    <property type="entry name" value="TRANSPOSON TY3-I GAG-POL POLYPROTEIN"/>
    <property type="match status" value="1"/>
</dbReference>
<reference evidence="2" key="2">
    <citation type="journal article" date="2024" name="Plant">
        <title>Genomic evolution and insights into agronomic trait innovations of Sesamum species.</title>
        <authorList>
            <person name="Miao H."/>
            <person name="Wang L."/>
            <person name="Qu L."/>
            <person name="Liu H."/>
            <person name="Sun Y."/>
            <person name="Le M."/>
            <person name="Wang Q."/>
            <person name="Wei S."/>
            <person name="Zheng Y."/>
            <person name="Lin W."/>
            <person name="Duan Y."/>
            <person name="Cao H."/>
            <person name="Xiong S."/>
            <person name="Wang X."/>
            <person name="Wei L."/>
            <person name="Li C."/>
            <person name="Ma Q."/>
            <person name="Ju M."/>
            <person name="Zhao R."/>
            <person name="Li G."/>
            <person name="Mu C."/>
            <person name="Tian Q."/>
            <person name="Mei H."/>
            <person name="Zhang T."/>
            <person name="Gao T."/>
            <person name="Zhang H."/>
        </authorList>
    </citation>
    <scope>NUCLEOTIDE SEQUENCE</scope>
    <source>
        <strain evidence="2">KEN1</strain>
    </source>
</reference>